<protein>
    <submittedName>
        <fullName evidence="1">Uncharacterized protein</fullName>
    </submittedName>
</protein>
<evidence type="ECO:0000313" key="1">
    <source>
        <dbReference type="EMBL" id="QHT35731.1"/>
    </source>
</evidence>
<sequence>MATQLILKNADKLNDVNLGNFITVPIPNYGRNAQKSFFLHRELVHTKESAKRLGIYRHCKPYKGHFLDYIVGKEFATLEDWVEECGYASMDDVMFGFNKFDGNHTYITLNQLIDHLDPMPPMILNQDPEMVELTKFVTKLHVDELSLTSLMVRTHTYGLLTYTEYMEE</sequence>
<reference evidence="1" key="1">
    <citation type="journal article" date="2020" name="Nature">
        <title>Giant virus diversity and host interactions through global metagenomics.</title>
        <authorList>
            <person name="Schulz F."/>
            <person name="Roux S."/>
            <person name="Paez-Espino D."/>
            <person name="Jungbluth S."/>
            <person name="Walsh D.A."/>
            <person name="Denef V.J."/>
            <person name="McMahon K.D."/>
            <person name="Konstantinidis K.T."/>
            <person name="Eloe-Fadrosh E.A."/>
            <person name="Kyrpides N.C."/>
            <person name="Woyke T."/>
        </authorList>
    </citation>
    <scope>NUCLEOTIDE SEQUENCE</scope>
    <source>
        <strain evidence="1">GVMAG-M-3300009181-41</strain>
    </source>
</reference>
<organism evidence="1">
    <name type="scientific">viral metagenome</name>
    <dbReference type="NCBI Taxonomy" id="1070528"/>
    <lineage>
        <taxon>unclassified sequences</taxon>
        <taxon>metagenomes</taxon>
        <taxon>organismal metagenomes</taxon>
    </lineage>
</organism>
<accession>A0A6C0F4E4</accession>
<proteinExistence type="predicted"/>
<dbReference type="EMBL" id="MN739026">
    <property type="protein sequence ID" value="QHT35731.1"/>
    <property type="molecule type" value="Genomic_DNA"/>
</dbReference>
<name>A0A6C0F4E4_9ZZZZ</name>
<dbReference type="AlphaFoldDB" id="A0A6C0F4E4"/>